<gene>
    <name evidence="3" type="ORF">Tsubulata_007176</name>
</gene>
<sequence>MIFGVPDKAIFFVCLFEVLKFFVLAEGCSRTVTSQYQFVNRTTESQINTKATSNRYQKQARSGEEHEKL</sequence>
<reference evidence="3" key="1">
    <citation type="submission" date="2022-02" db="EMBL/GenBank/DDBJ databases">
        <authorList>
            <person name="Henning P.M."/>
            <person name="McCubbin A.G."/>
            <person name="Shore J.S."/>
        </authorList>
    </citation>
    <scope>NUCLEOTIDE SEQUENCE</scope>
    <source>
        <strain evidence="3">F60SS</strain>
        <tissue evidence="3">Leaves</tissue>
    </source>
</reference>
<keyword evidence="2" id="KW-0732">Signal</keyword>
<dbReference type="AlphaFoldDB" id="A0A9Q0F697"/>
<dbReference type="Proteomes" id="UP001141552">
    <property type="component" value="Unassembled WGS sequence"/>
</dbReference>
<proteinExistence type="predicted"/>
<protein>
    <recommendedName>
        <fullName evidence="5">Secreted protein</fullName>
    </recommendedName>
</protein>
<evidence type="ECO:0000256" key="1">
    <source>
        <dbReference type="SAM" id="MobiDB-lite"/>
    </source>
</evidence>
<keyword evidence="4" id="KW-1185">Reference proteome</keyword>
<organism evidence="3 4">
    <name type="scientific">Turnera subulata</name>
    <dbReference type="NCBI Taxonomy" id="218843"/>
    <lineage>
        <taxon>Eukaryota</taxon>
        <taxon>Viridiplantae</taxon>
        <taxon>Streptophyta</taxon>
        <taxon>Embryophyta</taxon>
        <taxon>Tracheophyta</taxon>
        <taxon>Spermatophyta</taxon>
        <taxon>Magnoliopsida</taxon>
        <taxon>eudicotyledons</taxon>
        <taxon>Gunneridae</taxon>
        <taxon>Pentapetalae</taxon>
        <taxon>rosids</taxon>
        <taxon>fabids</taxon>
        <taxon>Malpighiales</taxon>
        <taxon>Passifloraceae</taxon>
        <taxon>Turnera</taxon>
    </lineage>
</organism>
<feature type="region of interest" description="Disordered" evidence="1">
    <location>
        <begin position="49"/>
        <end position="69"/>
    </location>
</feature>
<evidence type="ECO:0008006" key="5">
    <source>
        <dbReference type="Google" id="ProtNLM"/>
    </source>
</evidence>
<feature type="compositionally biased region" description="Polar residues" evidence="1">
    <location>
        <begin position="49"/>
        <end position="60"/>
    </location>
</feature>
<feature type="non-terminal residue" evidence="3">
    <location>
        <position position="1"/>
    </location>
</feature>
<evidence type="ECO:0000313" key="3">
    <source>
        <dbReference type="EMBL" id="KAJ4824874.1"/>
    </source>
</evidence>
<dbReference type="EMBL" id="JAKUCV010007068">
    <property type="protein sequence ID" value="KAJ4824874.1"/>
    <property type="molecule type" value="Genomic_DNA"/>
</dbReference>
<feature type="chain" id="PRO_5040233074" description="Secreted protein" evidence="2">
    <location>
        <begin position="26"/>
        <end position="69"/>
    </location>
</feature>
<reference evidence="3" key="2">
    <citation type="journal article" date="2023" name="Plants (Basel)">
        <title>Annotation of the Turnera subulata (Passifloraceae) Draft Genome Reveals the S-Locus Evolved after the Divergence of Turneroideae from Passifloroideae in a Stepwise Manner.</title>
        <authorList>
            <person name="Henning P.M."/>
            <person name="Roalson E.H."/>
            <person name="Mir W."/>
            <person name="McCubbin A.G."/>
            <person name="Shore J.S."/>
        </authorList>
    </citation>
    <scope>NUCLEOTIDE SEQUENCE</scope>
    <source>
        <strain evidence="3">F60SS</strain>
    </source>
</reference>
<comment type="caution">
    <text evidence="3">The sequence shown here is derived from an EMBL/GenBank/DDBJ whole genome shotgun (WGS) entry which is preliminary data.</text>
</comment>
<evidence type="ECO:0000313" key="4">
    <source>
        <dbReference type="Proteomes" id="UP001141552"/>
    </source>
</evidence>
<feature type="signal peptide" evidence="2">
    <location>
        <begin position="1"/>
        <end position="25"/>
    </location>
</feature>
<evidence type="ECO:0000256" key="2">
    <source>
        <dbReference type="SAM" id="SignalP"/>
    </source>
</evidence>
<accession>A0A9Q0F697</accession>
<name>A0A9Q0F697_9ROSI</name>